<keyword evidence="5" id="KW-1185">Reference proteome</keyword>
<reference evidence="5" key="1">
    <citation type="submission" date="2016-10" db="EMBL/GenBank/DDBJ databases">
        <authorList>
            <person name="Varghese N."/>
            <person name="Submissions S."/>
        </authorList>
    </citation>
    <scope>NUCLEOTIDE SEQUENCE [LARGE SCALE GENOMIC DNA]</scope>
    <source>
        <strain evidence="5">CGMCC 4.3506</strain>
    </source>
</reference>
<dbReference type="STRING" id="200378.SAMN05216553_102520"/>
<feature type="domain" description="Mammalian cell entry C-terminal" evidence="3">
    <location>
        <begin position="119"/>
        <end position="282"/>
    </location>
</feature>
<sequence>MTTRGTKVKIVAFVLVALLGISYVSATYVGLFKPASTVVTMQLADSGGIFTNAEVTYRGVTIGRVGQLRLTPDGVEADLELDADAPRVPAATEAVVANRSAVGEQYVDLRPTSDGGPYLEAGSVIPRSATKTPPPVDGLLTNLDAFASSVPTDSLRTVVDELHDAFNGTGGDLQVLIDNTAAFTQAAREHLPQTTRLLEEGRVVLATQAAQGGAIRSFSGDLRLLAEQLKASDGDLRRLIVAVPPASEQVSALLRESGPNLGVVFANLLTTSNILVTRRDGLEQIAVTYPIAVGGGFTVAPGDGSAHFGLALNLFDPMPCTVGYEGTTVRNGNDTSAAPLNTQAYCALAPGSATSVRGSQNAPYGGTPTTPVGTATTQPGQEPTGSQATVPELPLLTSLGQLLGLPEEKK</sequence>
<feature type="compositionally biased region" description="Low complexity" evidence="1">
    <location>
        <begin position="393"/>
        <end position="410"/>
    </location>
</feature>
<evidence type="ECO:0000256" key="1">
    <source>
        <dbReference type="SAM" id="MobiDB-lite"/>
    </source>
</evidence>
<evidence type="ECO:0000259" key="3">
    <source>
        <dbReference type="Pfam" id="PF11887"/>
    </source>
</evidence>
<dbReference type="InterPro" id="IPR052336">
    <property type="entry name" value="MlaD_Phospholipid_Transporter"/>
</dbReference>
<dbReference type="Pfam" id="PF02470">
    <property type="entry name" value="MlaD"/>
    <property type="match status" value="1"/>
</dbReference>
<dbReference type="GO" id="GO:0005576">
    <property type="term" value="C:extracellular region"/>
    <property type="evidence" value="ECO:0007669"/>
    <property type="project" value="TreeGrafter"/>
</dbReference>
<dbReference type="InterPro" id="IPR003399">
    <property type="entry name" value="Mce/MlaD"/>
</dbReference>
<dbReference type="InterPro" id="IPR024516">
    <property type="entry name" value="Mce_C"/>
</dbReference>
<dbReference type="Proteomes" id="UP000199623">
    <property type="component" value="Unassembled WGS sequence"/>
</dbReference>
<feature type="compositionally biased region" description="Low complexity" evidence="1">
    <location>
        <begin position="363"/>
        <end position="380"/>
    </location>
</feature>
<feature type="region of interest" description="Disordered" evidence="1">
    <location>
        <begin position="356"/>
        <end position="410"/>
    </location>
</feature>
<gene>
    <name evidence="4" type="ORF">SAMN05216553_102520</name>
</gene>
<dbReference type="PANTHER" id="PTHR33371">
    <property type="entry name" value="INTERMEMBRANE PHOSPHOLIPID TRANSPORT SYSTEM BINDING PROTEIN MLAD-RELATED"/>
    <property type="match status" value="1"/>
</dbReference>
<dbReference type="NCBIfam" id="TIGR00996">
    <property type="entry name" value="Mtu_fam_mce"/>
    <property type="match status" value="1"/>
</dbReference>
<dbReference type="AlphaFoldDB" id="A0A1G7MV19"/>
<evidence type="ECO:0000313" key="5">
    <source>
        <dbReference type="Proteomes" id="UP000199623"/>
    </source>
</evidence>
<dbReference type="OrthoDB" id="4741753at2"/>
<protein>
    <submittedName>
        <fullName evidence="4">Phospholipid/cholesterol/gamma-HCH transport system substrate-binding protein</fullName>
    </submittedName>
</protein>
<dbReference type="PANTHER" id="PTHR33371:SF16">
    <property type="entry name" value="MCE-FAMILY PROTEIN MCE3F"/>
    <property type="match status" value="1"/>
</dbReference>
<feature type="domain" description="Mce/MlaD" evidence="2">
    <location>
        <begin position="37"/>
        <end position="111"/>
    </location>
</feature>
<evidence type="ECO:0000259" key="2">
    <source>
        <dbReference type="Pfam" id="PF02470"/>
    </source>
</evidence>
<dbReference type="Pfam" id="PF11887">
    <property type="entry name" value="Mce4_CUP1"/>
    <property type="match status" value="1"/>
</dbReference>
<evidence type="ECO:0000313" key="4">
    <source>
        <dbReference type="EMBL" id="SDF65501.1"/>
    </source>
</evidence>
<organism evidence="4 5">
    <name type="scientific">Lentzea fradiae</name>
    <dbReference type="NCBI Taxonomy" id="200378"/>
    <lineage>
        <taxon>Bacteria</taxon>
        <taxon>Bacillati</taxon>
        <taxon>Actinomycetota</taxon>
        <taxon>Actinomycetes</taxon>
        <taxon>Pseudonocardiales</taxon>
        <taxon>Pseudonocardiaceae</taxon>
        <taxon>Lentzea</taxon>
    </lineage>
</organism>
<dbReference type="EMBL" id="FNCC01000002">
    <property type="protein sequence ID" value="SDF65501.1"/>
    <property type="molecule type" value="Genomic_DNA"/>
</dbReference>
<proteinExistence type="predicted"/>
<name>A0A1G7MV19_9PSEU</name>
<dbReference type="InterPro" id="IPR005693">
    <property type="entry name" value="Mce"/>
</dbReference>
<dbReference type="RefSeq" id="WP_090046540.1">
    <property type="nucleotide sequence ID" value="NZ_FNCC01000002.1"/>
</dbReference>
<accession>A0A1G7MV19</accession>